<dbReference type="PANTHER" id="PTHR10491">
    <property type="entry name" value="DTDP-4-DEHYDRORHAMNOSE REDUCTASE"/>
    <property type="match status" value="1"/>
</dbReference>
<reference evidence="8 9" key="1">
    <citation type="submission" date="2022-05" db="EMBL/GenBank/DDBJ databases">
        <title>Microbulbifer sp. nov., isolated from sponge.</title>
        <authorList>
            <person name="Gao L."/>
        </authorList>
    </citation>
    <scope>NUCLEOTIDE SEQUENCE [LARGE SCALE GENOMIC DNA]</scope>
    <source>
        <strain evidence="8 9">MI-G</strain>
    </source>
</reference>
<comment type="similarity">
    <text evidence="2 6">Belongs to the dTDP-4-dehydrorhamnose reductase family.</text>
</comment>
<gene>
    <name evidence="8" type="ORF">M8T91_15765</name>
</gene>
<dbReference type="Gene3D" id="3.90.25.10">
    <property type="entry name" value="UDP-galactose 4-epimerase, domain 1"/>
    <property type="match status" value="1"/>
</dbReference>
<dbReference type="PANTHER" id="PTHR10491:SF4">
    <property type="entry name" value="METHIONINE ADENOSYLTRANSFERASE 2 SUBUNIT BETA"/>
    <property type="match status" value="1"/>
</dbReference>
<dbReference type="Gene3D" id="3.40.50.720">
    <property type="entry name" value="NAD(P)-binding Rossmann-like Domain"/>
    <property type="match status" value="1"/>
</dbReference>
<evidence type="ECO:0000256" key="5">
    <source>
        <dbReference type="ARBA" id="ARBA00048200"/>
    </source>
</evidence>
<evidence type="ECO:0000256" key="2">
    <source>
        <dbReference type="ARBA" id="ARBA00010944"/>
    </source>
</evidence>
<evidence type="ECO:0000256" key="6">
    <source>
        <dbReference type="RuleBase" id="RU364082"/>
    </source>
</evidence>
<evidence type="ECO:0000313" key="9">
    <source>
        <dbReference type="Proteomes" id="UP001321520"/>
    </source>
</evidence>
<dbReference type="RefSeq" id="WP_301415130.1">
    <property type="nucleotide sequence ID" value="NZ_CP098023.1"/>
</dbReference>
<sequence>MSELSSGYRPGTVAVITAGNEIDGALQKRLQRAGLRTQLLAPSELEQLRPGSLVINASACADAQPEALQVARLLAQNPCAHVIHLSSYQVFAGGERRHYDEDEAAEPRARCGRQWLTCERALGGLDHLTILRFGWVVDSSRDALLGRVLHSFVTGEPIALDSCSSGNPVTALDLARVVVAVSQQLASGACASGIYHYGSSDSCTAMEFALEVVERARSFYDEERLVQLNPLEDSGKRRDRSVVLACGKLRDVFGIQQHSWRQGLTRQVELWLERLEAER</sequence>
<evidence type="ECO:0000313" key="8">
    <source>
        <dbReference type="EMBL" id="WKD49340.1"/>
    </source>
</evidence>
<dbReference type="EC" id="1.1.1.133" evidence="3 6"/>
<comment type="cofactor">
    <cofactor evidence="6">
        <name>Mg(2+)</name>
        <dbReference type="ChEBI" id="CHEBI:18420"/>
    </cofactor>
    <text evidence="6">Binds 1 Mg(2+) ion per monomer.</text>
</comment>
<feature type="domain" description="RmlD-like substrate binding" evidence="7">
    <location>
        <begin position="74"/>
        <end position="268"/>
    </location>
</feature>
<dbReference type="Pfam" id="PF04321">
    <property type="entry name" value="RmlD_sub_bind"/>
    <property type="match status" value="1"/>
</dbReference>
<dbReference type="EMBL" id="CP098023">
    <property type="protein sequence ID" value="WKD49340.1"/>
    <property type="molecule type" value="Genomic_DNA"/>
</dbReference>
<evidence type="ECO:0000256" key="4">
    <source>
        <dbReference type="ARBA" id="ARBA00017099"/>
    </source>
</evidence>
<comment type="catalytic activity">
    <reaction evidence="5 6">
        <text>dTDP-beta-L-rhamnose + NADP(+) = dTDP-4-dehydro-beta-L-rhamnose + NADPH + H(+)</text>
        <dbReference type="Rhea" id="RHEA:21796"/>
        <dbReference type="ChEBI" id="CHEBI:15378"/>
        <dbReference type="ChEBI" id="CHEBI:57510"/>
        <dbReference type="ChEBI" id="CHEBI:57783"/>
        <dbReference type="ChEBI" id="CHEBI:58349"/>
        <dbReference type="ChEBI" id="CHEBI:62830"/>
        <dbReference type="EC" id="1.1.1.133"/>
    </reaction>
</comment>
<proteinExistence type="inferred from homology"/>
<dbReference type="Proteomes" id="UP001321520">
    <property type="component" value="Chromosome"/>
</dbReference>
<dbReference type="InterPro" id="IPR005913">
    <property type="entry name" value="dTDP_dehydrorham_reduct"/>
</dbReference>
<dbReference type="InterPro" id="IPR036291">
    <property type="entry name" value="NAD(P)-bd_dom_sf"/>
</dbReference>
<comment type="pathway">
    <text evidence="1 6">Carbohydrate biosynthesis; dTDP-L-rhamnose biosynthesis.</text>
</comment>
<evidence type="ECO:0000259" key="7">
    <source>
        <dbReference type="Pfam" id="PF04321"/>
    </source>
</evidence>
<dbReference type="SUPFAM" id="SSF51735">
    <property type="entry name" value="NAD(P)-binding Rossmann-fold domains"/>
    <property type="match status" value="1"/>
</dbReference>
<keyword evidence="9" id="KW-1185">Reference proteome</keyword>
<accession>A0ABY9ED94</accession>
<keyword evidence="6" id="KW-0521">NADP</keyword>
<evidence type="ECO:0000256" key="1">
    <source>
        <dbReference type="ARBA" id="ARBA00004781"/>
    </source>
</evidence>
<evidence type="ECO:0000256" key="3">
    <source>
        <dbReference type="ARBA" id="ARBA00012929"/>
    </source>
</evidence>
<keyword evidence="6" id="KW-0560">Oxidoreductase</keyword>
<dbReference type="InterPro" id="IPR029903">
    <property type="entry name" value="RmlD-like-bd"/>
</dbReference>
<comment type="function">
    <text evidence="6">Catalyzes the reduction of dTDP-6-deoxy-L-lyxo-4-hexulose to yield dTDP-L-rhamnose.</text>
</comment>
<organism evidence="8 9">
    <name type="scientific">Microbulbifer spongiae</name>
    <dbReference type="NCBI Taxonomy" id="2944933"/>
    <lineage>
        <taxon>Bacteria</taxon>
        <taxon>Pseudomonadati</taxon>
        <taxon>Pseudomonadota</taxon>
        <taxon>Gammaproteobacteria</taxon>
        <taxon>Cellvibrionales</taxon>
        <taxon>Microbulbiferaceae</taxon>
        <taxon>Microbulbifer</taxon>
    </lineage>
</organism>
<name>A0ABY9ED94_9GAMM</name>
<protein>
    <recommendedName>
        <fullName evidence="4 6">dTDP-4-dehydrorhamnose reductase</fullName>
        <ecNumber evidence="3 6">1.1.1.133</ecNumber>
    </recommendedName>
</protein>